<organism evidence="5 6">
    <name type="scientific">Haemonchus contortus</name>
    <name type="common">Barber pole worm</name>
    <dbReference type="NCBI Taxonomy" id="6289"/>
    <lineage>
        <taxon>Eukaryota</taxon>
        <taxon>Metazoa</taxon>
        <taxon>Ecdysozoa</taxon>
        <taxon>Nematoda</taxon>
        <taxon>Chromadorea</taxon>
        <taxon>Rhabditida</taxon>
        <taxon>Rhabditina</taxon>
        <taxon>Rhabditomorpha</taxon>
        <taxon>Strongyloidea</taxon>
        <taxon>Trichostrongylidae</taxon>
        <taxon>Haemonchus</taxon>
    </lineage>
</organism>
<dbReference type="InterPro" id="IPR037387">
    <property type="entry name" value="PTCD3"/>
</dbReference>
<dbReference type="WBParaSite" id="HCON_00021600-00001">
    <property type="protein sequence ID" value="HCON_00021600-00001"/>
    <property type="gene ID" value="HCON_00021600"/>
</dbReference>
<sequence length="662" mass="75316">MLRLRARFSTNLFRQLATEAAQEDKTPRVVIPPAVKRGPTDMLRALSETVGVDPTAPHFGFIDDPAMIPSTASAKRTYYMAKEMGKRAARQLAEEWPTLFALDRDDPYLPAFRPQKPADPLQVAPTEENILSMIEKREVEDAARLYERMRAENIDVSLETQMELFKLVTYYNGKNVPFSEWEEWHGMRAFGENEPNKWTSAGLADLLFEVLPHTPEVVSTYIAGLIKFATSESAARANELHKEFASKEVLCREAYDALISAANWKDAKALLKEMAEKKVKPVASTWNALLQSAKQMNGLTERLSAFENVIGEMVALKIQPSLETYRIILNSIEDSIPENTSKDAEKKADTILSVGISWLSEMLSDLETRPSLELCSTKDHLFFLDAMGIAYQAGNMEIAERLVKLYENPVNKVKLPALPTEGIFYNRYLLLFIERTTSIEGIEKKYKELVPRLVGVSRQLSLAVAEKLKHSPRWTLLRRLIEDGICARQLVDFRVAPILRNLLIDVHYQALSVEHRQEYADLIRRTVDISVEFSRFTDERQKRLQFKLSPSNISECALLLNRIGDSQRAYELLELLLDPDASEGDEATVLNTGYAKHSAMMEIFEDALREKDPYKAATCIEIMSNTLPRNKLEPLVQRVQDRCKLTADQERILTGFVRLRPQ</sequence>
<dbReference type="GO" id="GO:0032543">
    <property type="term" value="P:mitochondrial translation"/>
    <property type="evidence" value="ECO:0007669"/>
    <property type="project" value="InterPro"/>
</dbReference>
<keyword evidence="2" id="KW-0677">Repeat</keyword>
<evidence type="ECO:0000256" key="4">
    <source>
        <dbReference type="ARBA" id="ARBA00023128"/>
    </source>
</evidence>
<keyword evidence="4" id="KW-0496">Mitochondrion</keyword>
<evidence type="ECO:0000256" key="3">
    <source>
        <dbReference type="ARBA" id="ARBA00022946"/>
    </source>
</evidence>
<dbReference type="AlphaFoldDB" id="A0A7I4XWP1"/>
<evidence type="ECO:0000313" key="5">
    <source>
        <dbReference type="Proteomes" id="UP000025227"/>
    </source>
</evidence>
<dbReference type="Proteomes" id="UP000025227">
    <property type="component" value="Unplaced"/>
</dbReference>
<dbReference type="OrthoDB" id="185373at2759"/>
<dbReference type="Pfam" id="PF22330">
    <property type="entry name" value="Rib_mS39_PPR"/>
    <property type="match status" value="1"/>
</dbReference>
<comment type="subcellular location">
    <subcellularLocation>
        <location evidence="1">Mitochondrion</location>
    </subcellularLocation>
</comment>
<reference evidence="6" key="1">
    <citation type="submission" date="2020-12" db="UniProtKB">
        <authorList>
            <consortium name="WormBaseParasite"/>
        </authorList>
    </citation>
    <scope>IDENTIFICATION</scope>
    <source>
        <strain evidence="6">MHco3</strain>
    </source>
</reference>
<accession>A0A7I4XWP1</accession>
<evidence type="ECO:0000256" key="2">
    <source>
        <dbReference type="ARBA" id="ARBA00022737"/>
    </source>
</evidence>
<dbReference type="InterPro" id="IPR055063">
    <property type="entry name" value="Rib_mS39_PPR"/>
</dbReference>
<dbReference type="PANTHER" id="PTHR16276:SF1">
    <property type="entry name" value="SMALL RIBOSOMAL SUBUNIT PROTEIN MS39"/>
    <property type="match status" value="1"/>
</dbReference>
<protein>
    <submittedName>
        <fullName evidence="6">Protein PTCD3 homolog, mitochondrial</fullName>
    </submittedName>
</protein>
<dbReference type="OMA" id="FMHQEAQ"/>
<evidence type="ECO:0000256" key="1">
    <source>
        <dbReference type="ARBA" id="ARBA00004173"/>
    </source>
</evidence>
<proteinExistence type="predicted"/>
<name>A0A7I4XWP1_HAECO</name>
<dbReference type="Gene3D" id="1.25.40.10">
    <property type="entry name" value="Tetratricopeptide repeat domain"/>
    <property type="match status" value="1"/>
</dbReference>
<keyword evidence="3" id="KW-0809">Transit peptide</keyword>
<dbReference type="PANTHER" id="PTHR16276">
    <property type="entry name" value="PENTATRICOPEPTIDE REPEAT DOMAIN-CONTAINING PROTEIN 3"/>
    <property type="match status" value="1"/>
</dbReference>
<evidence type="ECO:0000313" key="6">
    <source>
        <dbReference type="WBParaSite" id="HCON_00021600-00001"/>
    </source>
</evidence>
<keyword evidence="5" id="KW-1185">Reference proteome</keyword>
<dbReference type="GO" id="GO:0043024">
    <property type="term" value="F:ribosomal small subunit binding"/>
    <property type="evidence" value="ECO:0007669"/>
    <property type="project" value="InterPro"/>
</dbReference>
<dbReference type="InterPro" id="IPR011990">
    <property type="entry name" value="TPR-like_helical_dom_sf"/>
</dbReference>
<dbReference type="GO" id="GO:0005739">
    <property type="term" value="C:mitochondrion"/>
    <property type="evidence" value="ECO:0007669"/>
    <property type="project" value="UniProtKB-SubCell"/>
</dbReference>
<dbReference type="GO" id="GO:0019843">
    <property type="term" value="F:rRNA binding"/>
    <property type="evidence" value="ECO:0007669"/>
    <property type="project" value="InterPro"/>
</dbReference>